<dbReference type="GO" id="GO:0009231">
    <property type="term" value="P:riboflavin biosynthetic process"/>
    <property type="evidence" value="ECO:0007669"/>
    <property type="project" value="UniProtKB-UniPathway"/>
</dbReference>
<gene>
    <name evidence="7" type="ORF">AXG55_10290</name>
</gene>
<sequence length="381" mass="42513">MHISDQYVSELFSIKEKMNNCLKSFQKGELILVGDDGLRENEVDLVFHANGATPENVNFAITHAKGLLCVSLSHDLANKLGFSTAPQLPGGMAHTNFTISVDAKHNITNGISAKDRAHTIGLMAQPQATHDDFISPGHIFPLRAMNGGLLARAGHTEALYEICRMSHLPYAAAMCEILGENGEALNPQQLSKNLDKKCVFHNIPYISTVDILWNRILFEKSHETQFYEDKQFLSSTKREEPISVYILKPGLEKNITLPTVISIYDKNITPESIRITITNSCSKWENSVSLKECSAEISLFSLGNCIEKIPKFVKDFCDMSAKEGLNGTKTSVKRAISILRSLQFIQEINNHNISLQYIVQKVKFLSDDDKEFFMAVSKISS</sequence>
<evidence type="ECO:0000313" key="8">
    <source>
        <dbReference type="Proteomes" id="UP000184731"/>
    </source>
</evidence>
<evidence type="ECO:0000256" key="5">
    <source>
        <dbReference type="ARBA" id="ARBA00022619"/>
    </source>
</evidence>
<keyword evidence="5" id="KW-0686">Riboflavin biosynthesis</keyword>
<protein>
    <recommendedName>
        <fullName evidence="4">3,4-dihydroxy-2-butanone 4-phosphate synthase</fullName>
        <ecNumber evidence="3">4.1.99.12</ecNumber>
    </recommendedName>
</protein>
<keyword evidence="6" id="KW-0479">Metal-binding</keyword>
<dbReference type="SUPFAM" id="SSF55821">
    <property type="entry name" value="YrdC/RibB"/>
    <property type="match status" value="1"/>
</dbReference>
<name>A0A1L4D241_9BACT</name>
<dbReference type="GO" id="GO:0005829">
    <property type="term" value="C:cytosol"/>
    <property type="evidence" value="ECO:0007669"/>
    <property type="project" value="TreeGrafter"/>
</dbReference>
<organism evidence="7 8">
    <name type="scientific">Silvanigrella aquatica</name>
    <dbReference type="NCBI Taxonomy" id="1915309"/>
    <lineage>
        <taxon>Bacteria</taxon>
        <taxon>Pseudomonadati</taxon>
        <taxon>Bdellovibrionota</taxon>
        <taxon>Oligoflexia</taxon>
        <taxon>Silvanigrellales</taxon>
        <taxon>Silvanigrellaceae</taxon>
        <taxon>Silvanigrella</taxon>
    </lineage>
</organism>
<evidence type="ECO:0000256" key="2">
    <source>
        <dbReference type="ARBA" id="ARBA00004904"/>
    </source>
</evidence>
<evidence type="ECO:0000256" key="4">
    <source>
        <dbReference type="ARBA" id="ARBA00018836"/>
    </source>
</evidence>
<evidence type="ECO:0000256" key="6">
    <source>
        <dbReference type="ARBA" id="ARBA00022723"/>
    </source>
</evidence>
<comment type="function">
    <text evidence="1">Catalyzes the conversion of D-ribulose 5-phosphate to formate and 3,4-dihydroxy-2-butanone 4-phosphate.</text>
</comment>
<evidence type="ECO:0000313" key="7">
    <source>
        <dbReference type="EMBL" id="APJ04273.1"/>
    </source>
</evidence>
<dbReference type="EC" id="4.1.99.12" evidence="3"/>
<dbReference type="InterPro" id="IPR000422">
    <property type="entry name" value="DHBP_synthase_RibB"/>
</dbReference>
<dbReference type="RefSeq" id="WP_148698028.1">
    <property type="nucleotide sequence ID" value="NZ_CP017834.1"/>
</dbReference>
<dbReference type="PANTHER" id="PTHR21327:SF18">
    <property type="entry name" value="3,4-DIHYDROXY-2-BUTANONE 4-PHOSPHATE SYNTHASE"/>
    <property type="match status" value="1"/>
</dbReference>
<dbReference type="Gene3D" id="3.90.870.10">
    <property type="entry name" value="DHBP synthase"/>
    <property type="match status" value="1"/>
</dbReference>
<proteinExistence type="predicted"/>
<comment type="pathway">
    <text evidence="2">Cofactor biosynthesis; riboflavin biosynthesis; 2-hydroxy-3-oxobutyl phosphate from D-ribulose 5-phosphate: step 1/1.</text>
</comment>
<dbReference type="GO" id="GO:0008686">
    <property type="term" value="F:3,4-dihydroxy-2-butanone-4-phosphate synthase activity"/>
    <property type="evidence" value="ECO:0007669"/>
    <property type="project" value="UniProtKB-EC"/>
</dbReference>
<dbReference type="KEGG" id="saqi:AXG55_10290"/>
<dbReference type="OrthoDB" id="5288730at2"/>
<dbReference type="PANTHER" id="PTHR21327">
    <property type="entry name" value="GTP CYCLOHYDROLASE II-RELATED"/>
    <property type="match status" value="1"/>
</dbReference>
<dbReference type="GO" id="GO:0046872">
    <property type="term" value="F:metal ion binding"/>
    <property type="evidence" value="ECO:0007669"/>
    <property type="project" value="UniProtKB-KW"/>
</dbReference>
<dbReference type="Proteomes" id="UP000184731">
    <property type="component" value="Chromosome"/>
</dbReference>
<keyword evidence="8" id="KW-1185">Reference proteome</keyword>
<reference evidence="7 8" key="1">
    <citation type="submission" date="2016-10" db="EMBL/GenBank/DDBJ databases">
        <title>Silvanigrella aquatica sp. nov., isolated from a freshwater lake located in the Black Forest, Germany, description of Silvanigrellaceae fam. nov., Silvanigrellales ord. nov., reclassification of the order Bdellovibrionales in the class Oligoflexia, reclassification of the families Bacteriovoracaceae and Halobacteriovoraceae in the new order Bacteriovoracales ord. nov., and reclassification of the family Pseudobacteriovoracaceae in the order Oligoflexiales.</title>
        <authorList>
            <person name="Hahn M.W."/>
            <person name="Schmidt J."/>
            <person name="Koll U."/>
            <person name="Rohde M."/>
            <person name="Verbag S."/>
            <person name="Pitt A."/>
            <person name="Nakai R."/>
            <person name="Naganuma T."/>
            <person name="Lang E."/>
        </authorList>
    </citation>
    <scope>NUCLEOTIDE SEQUENCE [LARGE SCALE GENOMIC DNA]</scope>
    <source>
        <strain evidence="7 8">MWH-Nonnen-W8red</strain>
    </source>
</reference>
<dbReference type="EMBL" id="CP017834">
    <property type="protein sequence ID" value="APJ04273.1"/>
    <property type="molecule type" value="Genomic_DNA"/>
</dbReference>
<dbReference type="STRING" id="1915309.AXG55_10290"/>
<dbReference type="Pfam" id="PF00926">
    <property type="entry name" value="DHBP_synthase"/>
    <property type="match status" value="1"/>
</dbReference>
<evidence type="ECO:0000256" key="1">
    <source>
        <dbReference type="ARBA" id="ARBA00002284"/>
    </source>
</evidence>
<dbReference type="UniPathway" id="UPA00275">
    <property type="reaction ID" value="UER00399"/>
</dbReference>
<dbReference type="InterPro" id="IPR017945">
    <property type="entry name" value="DHBP_synth_RibB-like_a/b_dom"/>
</dbReference>
<evidence type="ECO:0000256" key="3">
    <source>
        <dbReference type="ARBA" id="ARBA00012153"/>
    </source>
</evidence>
<dbReference type="AlphaFoldDB" id="A0A1L4D241"/>
<accession>A0A1L4D241</accession>